<dbReference type="PROSITE" id="PS50089">
    <property type="entry name" value="ZF_RING_2"/>
    <property type="match status" value="1"/>
</dbReference>
<evidence type="ECO:0000256" key="6">
    <source>
        <dbReference type="ARBA" id="ARBA00022737"/>
    </source>
</evidence>
<evidence type="ECO:0000313" key="15">
    <source>
        <dbReference type="Proteomes" id="UP000076532"/>
    </source>
</evidence>
<dbReference type="InterPro" id="IPR031127">
    <property type="entry name" value="E3_UB_ligase_RBR"/>
</dbReference>
<feature type="compositionally biased region" description="Polar residues" evidence="11">
    <location>
        <begin position="334"/>
        <end position="345"/>
    </location>
</feature>
<evidence type="ECO:0000256" key="2">
    <source>
        <dbReference type="ARBA" id="ARBA00004906"/>
    </source>
</evidence>
<evidence type="ECO:0000256" key="7">
    <source>
        <dbReference type="ARBA" id="ARBA00022771"/>
    </source>
</evidence>
<dbReference type="PANTHER" id="PTHR11685">
    <property type="entry name" value="RBR FAMILY RING FINGER AND IBR DOMAIN-CONTAINING"/>
    <property type="match status" value="1"/>
</dbReference>
<dbReference type="InterPro" id="IPR054694">
    <property type="entry name" value="Parkin-like_IBR"/>
</dbReference>
<evidence type="ECO:0000313" key="14">
    <source>
        <dbReference type="EMBL" id="KZP12942.1"/>
    </source>
</evidence>
<dbReference type="CDD" id="cd20336">
    <property type="entry name" value="Rcat_RBR"/>
    <property type="match status" value="1"/>
</dbReference>
<keyword evidence="4" id="KW-0808">Transferase</keyword>
<dbReference type="PROSITE" id="PS51873">
    <property type="entry name" value="TRIAD"/>
    <property type="match status" value="1"/>
</dbReference>
<evidence type="ECO:0000256" key="11">
    <source>
        <dbReference type="SAM" id="MobiDB-lite"/>
    </source>
</evidence>
<keyword evidence="8" id="KW-0833">Ubl conjugation pathway</keyword>
<feature type="domain" description="RING-type" evidence="12">
    <location>
        <begin position="395"/>
        <end position="442"/>
    </location>
</feature>
<dbReference type="STRING" id="436010.A0A166BSZ6"/>
<protein>
    <recommendedName>
        <fullName evidence="3">RBR-type E3 ubiquitin transferase</fullName>
        <ecNumber evidence="3">2.3.2.31</ecNumber>
    </recommendedName>
</protein>
<evidence type="ECO:0000256" key="8">
    <source>
        <dbReference type="ARBA" id="ARBA00022786"/>
    </source>
</evidence>
<dbReference type="SMART" id="SM00184">
    <property type="entry name" value="RING"/>
    <property type="match status" value="2"/>
</dbReference>
<keyword evidence="7 10" id="KW-0863">Zinc-finger</keyword>
<dbReference type="InterPro" id="IPR018957">
    <property type="entry name" value="Znf_C3HC4_RING-type"/>
</dbReference>
<evidence type="ECO:0000256" key="4">
    <source>
        <dbReference type="ARBA" id="ARBA00022679"/>
    </source>
</evidence>
<keyword evidence="5" id="KW-0479">Metal-binding</keyword>
<feature type="domain" description="RING-type" evidence="13">
    <location>
        <begin position="391"/>
        <end position="606"/>
    </location>
</feature>
<dbReference type="PROSITE" id="PS00518">
    <property type="entry name" value="ZF_RING_1"/>
    <property type="match status" value="1"/>
</dbReference>
<name>A0A166BSZ6_9AGAM</name>
<evidence type="ECO:0000256" key="9">
    <source>
        <dbReference type="ARBA" id="ARBA00022833"/>
    </source>
</evidence>
<dbReference type="InterPro" id="IPR013083">
    <property type="entry name" value="Znf_RING/FYVE/PHD"/>
</dbReference>
<feature type="region of interest" description="Disordered" evidence="11">
    <location>
        <begin position="262"/>
        <end position="345"/>
    </location>
</feature>
<dbReference type="GO" id="GO:0008270">
    <property type="term" value="F:zinc ion binding"/>
    <property type="evidence" value="ECO:0007669"/>
    <property type="project" value="UniProtKB-KW"/>
</dbReference>
<reference evidence="14 15" key="1">
    <citation type="journal article" date="2016" name="Mol. Biol. Evol.">
        <title>Comparative Genomics of Early-Diverging Mushroom-Forming Fungi Provides Insights into the Origins of Lignocellulose Decay Capabilities.</title>
        <authorList>
            <person name="Nagy L.G."/>
            <person name="Riley R."/>
            <person name="Tritt A."/>
            <person name="Adam C."/>
            <person name="Daum C."/>
            <person name="Floudas D."/>
            <person name="Sun H."/>
            <person name="Yadav J.S."/>
            <person name="Pangilinan J."/>
            <person name="Larsson K.H."/>
            <person name="Matsuura K."/>
            <person name="Barry K."/>
            <person name="Labutti K."/>
            <person name="Kuo R."/>
            <person name="Ohm R.A."/>
            <person name="Bhattacharya S.S."/>
            <person name="Shirouzu T."/>
            <person name="Yoshinaga Y."/>
            <person name="Martin F.M."/>
            <person name="Grigoriev I.V."/>
            <person name="Hibbett D.S."/>
        </authorList>
    </citation>
    <scope>NUCLEOTIDE SEQUENCE [LARGE SCALE GENOMIC DNA]</scope>
    <source>
        <strain evidence="14 15">CBS 109695</strain>
    </source>
</reference>
<organism evidence="14 15">
    <name type="scientific">Athelia psychrophila</name>
    <dbReference type="NCBI Taxonomy" id="1759441"/>
    <lineage>
        <taxon>Eukaryota</taxon>
        <taxon>Fungi</taxon>
        <taxon>Dikarya</taxon>
        <taxon>Basidiomycota</taxon>
        <taxon>Agaricomycotina</taxon>
        <taxon>Agaricomycetes</taxon>
        <taxon>Agaricomycetidae</taxon>
        <taxon>Atheliales</taxon>
        <taxon>Atheliaceae</taxon>
        <taxon>Athelia</taxon>
    </lineage>
</organism>
<gene>
    <name evidence="14" type="ORF">FIBSPDRAFT_921760</name>
</gene>
<proteinExistence type="predicted"/>
<evidence type="ECO:0000256" key="10">
    <source>
        <dbReference type="PROSITE-ProRule" id="PRU00175"/>
    </source>
</evidence>
<feature type="compositionally biased region" description="Polar residues" evidence="11">
    <location>
        <begin position="301"/>
        <end position="317"/>
    </location>
</feature>
<dbReference type="InterPro" id="IPR017907">
    <property type="entry name" value="Znf_RING_CS"/>
</dbReference>
<keyword evidence="9" id="KW-0862">Zinc</keyword>
<dbReference type="GO" id="GO:0061630">
    <property type="term" value="F:ubiquitin protein ligase activity"/>
    <property type="evidence" value="ECO:0007669"/>
    <property type="project" value="UniProtKB-EC"/>
</dbReference>
<dbReference type="SUPFAM" id="SSF57850">
    <property type="entry name" value="RING/U-box"/>
    <property type="match status" value="2"/>
</dbReference>
<dbReference type="AlphaFoldDB" id="A0A166BSZ6"/>
<evidence type="ECO:0000256" key="1">
    <source>
        <dbReference type="ARBA" id="ARBA00001798"/>
    </source>
</evidence>
<dbReference type="Gene3D" id="3.30.40.10">
    <property type="entry name" value="Zinc/RING finger domain, C3HC4 (zinc finger)"/>
    <property type="match status" value="1"/>
</dbReference>
<dbReference type="Proteomes" id="UP000076532">
    <property type="component" value="Unassembled WGS sequence"/>
</dbReference>
<evidence type="ECO:0000259" key="12">
    <source>
        <dbReference type="PROSITE" id="PS50089"/>
    </source>
</evidence>
<keyword evidence="6" id="KW-0677">Repeat</keyword>
<dbReference type="EMBL" id="KV417640">
    <property type="protein sequence ID" value="KZP12942.1"/>
    <property type="molecule type" value="Genomic_DNA"/>
</dbReference>
<keyword evidence="15" id="KW-1185">Reference proteome</keyword>
<comment type="pathway">
    <text evidence="2">Protein modification; protein ubiquitination.</text>
</comment>
<dbReference type="GO" id="GO:0016567">
    <property type="term" value="P:protein ubiquitination"/>
    <property type="evidence" value="ECO:0007669"/>
    <property type="project" value="InterPro"/>
</dbReference>
<evidence type="ECO:0000256" key="3">
    <source>
        <dbReference type="ARBA" id="ARBA00012251"/>
    </source>
</evidence>
<sequence>MSVPQRSRTQVARNVLDGKEEVICHRGSSQFTGATGSSACGLAALNFARVAFREVRAMGKECDERVLRTVIKRQTVEEITSICSGWTSDRHLDVEDIQGIPIFDKALRLVQTKYGRPGANEFEGLLRELQEIPLECVAIITRPPEIISCVKITISGKDVFAIFDSHSRPDYPDGSGLILSTSVSGTAARLASILPLDPHLLELTDMQWQVQLLANYSGHVFVPQDFDSGPEALTQSLIDSSLKILELQAEIFDLKSRNSALVSKNKRHEADMKELRGPIGRRRARSKQRLRISSDCEGHLSDSSQETISSIGHSPTANKLHMPGSRTHHRDFQPRSTSGPSTSQNIDIGAQIHIDKEEQALALALRKQKQYDEEDLNLRAQRSHLFKLQQRFFKCGVCFDEQREDFIARLQPCGHEFCRECIKGHVGSKLEEHRFPVICPSCMTSQMGEPGVISNHLAQQIGLTEAQFSTWTELEMVEFSVLLHCRRCKQSGYVDRLDFEEAGTLACPFSECNHIWCKSCQQAIAVGGPQHSCDGSSELASLMKQRGWKHCPSCKTPFMKETGCNHMTCMSPGCNTHFCYVCGDLIIRSALRREVQAATSAHYRTCRLFEDVPDRALPP</sequence>
<comment type="catalytic activity">
    <reaction evidence="1">
        <text>[E2 ubiquitin-conjugating enzyme]-S-ubiquitinyl-L-cysteine + [acceptor protein]-L-lysine = [E2 ubiquitin-conjugating enzyme]-L-cysteine + [acceptor protein]-N(6)-ubiquitinyl-L-lysine.</text>
        <dbReference type="EC" id="2.3.2.31"/>
    </reaction>
</comment>
<evidence type="ECO:0000259" key="13">
    <source>
        <dbReference type="PROSITE" id="PS51873"/>
    </source>
</evidence>
<evidence type="ECO:0000256" key="5">
    <source>
        <dbReference type="ARBA" id="ARBA00022723"/>
    </source>
</evidence>
<dbReference type="InterPro" id="IPR001841">
    <property type="entry name" value="Znf_RING"/>
</dbReference>
<dbReference type="Gene3D" id="1.20.120.1750">
    <property type="match status" value="1"/>
</dbReference>
<dbReference type="EC" id="2.3.2.31" evidence="3"/>
<dbReference type="InterPro" id="IPR044066">
    <property type="entry name" value="TRIAD_supradom"/>
</dbReference>
<dbReference type="Pfam" id="PF22605">
    <property type="entry name" value="IBR_2"/>
    <property type="match status" value="1"/>
</dbReference>
<dbReference type="OrthoDB" id="1431934at2759"/>
<dbReference type="Pfam" id="PF00097">
    <property type="entry name" value="zf-C3HC4"/>
    <property type="match status" value="1"/>
</dbReference>
<feature type="compositionally biased region" description="Basic residues" evidence="11">
    <location>
        <begin position="279"/>
        <end position="290"/>
    </location>
</feature>
<accession>A0A166BSZ6</accession>